<sequence>MRLEKELQHRSDNKCELCGSEENLSVFEVPNSPTDVADTSILICETCKDQIEAPEKVDPNHWRCLNDSMWSTVPAVQVMAWRMLNRLKAEGWPQDLLDMMYMEDETKEWAKAGLAENTGIAIVHRDSNGVILEAGDSVVLIKDLKVKGSSMVAKQGTAVRRISLDHENEKYIEGKVDGQQIVIITDFVKKI</sequence>
<dbReference type="Gene3D" id="2.30.30.40">
    <property type="entry name" value="SH3 Domains"/>
    <property type="match status" value="1"/>
</dbReference>
<dbReference type="AlphaFoldDB" id="A0A137RGN2"/>
<dbReference type="OrthoDB" id="9810131at2"/>
<comment type="caution">
    <text evidence="2">The sequence shown here is derived from an EMBL/GenBank/DDBJ whole genome shotgun (WGS) entry which is preliminary data.</text>
</comment>
<dbReference type="Pfam" id="PF08274">
    <property type="entry name" value="Zn_Ribbon_YjdM"/>
    <property type="match status" value="1"/>
</dbReference>
<dbReference type="SUPFAM" id="SSF82057">
    <property type="entry name" value="Prokaryotic SH3-related domain"/>
    <property type="match status" value="1"/>
</dbReference>
<evidence type="ECO:0000313" key="3">
    <source>
        <dbReference type="Proteomes" id="UP000070138"/>
    </source>
</evidence>
<protein>
    <submittedName>
        <fullName evidence="2">PhnA protein</fullName>
    </submittedName>
</protein>
<reference evidence="2 3" key="2">
    <citation type="journal article" date="2016" name="Int. J. Syst. Evol. Microbiol.">
        <title>Vitellibacter aquimaris sp. nov., a marine bacterium isolated from seawater.</title>
        <authorList>
            <person name="Thevarajoo S."/>
            <person name="Selvaratnam C."/>
            <person name="Goh K.M."/>
            <person name="Hong K.W."/>
            <person name="Chan X.Y."/>
            <person name="Chan K.G."/>
            <person name="Chong C.S."/>
        </authorList>
    </citation>
    <scope>NUCLEOTIDE SEQUENCE [LARGE SCALE GENOMIC DNA]</scope>
    <source>
        <strain evidence="2 3">D-24</strain>
    </source>
</reference>
<organism evidence="2 3">
    <name type="scientific">Aequorivita aquimaris</name>
    <dbReference type="NCBI Taxonomy" id="1548749"/>
    <lineage>
        <taxon>Bacteria</taxon>
        <taxon>Pseudomonadati</taxon>
        <taxon>Bacteroidota</taxon>
        <taxon>Flavobacteriia</taxon>
        <taxon>Flavobacteriales</taxon>
        <taxon>Flavobacteriaceae</taxon>
        <taxon>Aequorivita</taxon>
    </lineage>
</organism>
<dbReference type="PATRIC" id="fig|1548749.3.peg.2359"/>
<dbReference type="STRING" id="1548749.LS48_11250"/>
<dbReference type="EMBL" id="JRWG01000006">
    <property type="protein sequence ID" value="KXN98643.1"/>
    <property type="molecule type" value="Genomic_DNA"/>
</dbReference>
<dbReference type="Proteomes" id="UP000070138">
    <property type="component" value="Unassembled WGS sequence"/>
</dbReference>
<dbReference type="PANTHER" id="PTHR30305">
    <property type="entry name" value="PROTEIN YJDM-RELATED"/>
    <property type="match status" value="1"/>
</dbReference>
<dbReference type="Pfam" id="PF03831">
    <property type="entry name" value="YjdM"/>
    <property type="match status" value="1"/>
</dbReference>
<keyword evidence="3" id="KW-1185">Reference proteome</keyword>
<evidence type="ECO:0000313" key="2">
    <source>
        <dbReference type="EMBL" id="KXN98643.1"/>
    </source>
</evidence>
<evidence type="ECO:0000259" key="1">
    <source>
        <dbReference type="SMART" id="SM00782"/>
    </source>
</evidence>
<dbReference type="PANTHER" id="PTHR30305:SF3">
    <property type="entry name" value="PROTEIN YJDM"/>
    <property type="match status" value="1"/>
</dbReference>
<proteinExistence type="predicted"/>
<dbReference type="InterPro" id="IPR013991">
    <property type="entry name" value="PhnaA_N_proteobac"/>
</dbReference>
<dbReference type="RefSeq" id="WP_062622610.1">
    <property type="nucleotide sequence ID" value="NZ_JRWG01000006.1"/>
</dbReference>
<name>A0A137RGN2_9FLAO</name>
<feature type="domain" description="PhnA protein N-terminal proteobacterial" evidence="1">
    <location>
        <begin position="6"/>
        <end position="52"/>
    </location>
</feature>
<dbReference type="InterPro" id="IPR013988">
    <property type="entry name" value="YjdM_C"/>
</dbReference>
<reference evidence="3" key="1">
    <citation type="submission" date="2014-10" db="EMBL/GenBank/DDBJ databases">
        <title>Genome sequencing of Vitellibacter sp. D-24.</title>
        <authorList>
            <person name="Thevarajoo S."/>
            <person name="Selvaratnam C."/>
            <person name="Goh K.M."/>
            <person name="Chong C.S."/>
        </authorList>
    </citation>
    <scope>NUCLEOTIDE SEQUENCE [LARGE SCALE GENOMIC DNA]</scope>
    <source>
        <strain evidence="3">D-24</strain>
    </source>
</reference>
<dbReference type="SMART" id="SM00782">
    <property type="entry name" value="PhnA_Zn_Ribbon"/>
    <property type="match status" value="1"/>
</dbReference>
<dbReference type="InterPro" id="IPR013987">
    <property type="entry name" value="YjdM_N"/>
</dbReference>
<gene>
    <name evidence="2" type="ORF">LS48_11250</name>
</gene>
<accession>A0A137RGN2</accession>